<dbReference type="InterPro" id="IPR007939">
    <property type="entry name" value="Cu-R_B_prcur"/>
</dbReference>
<evidence type="ECO:0008006" key="4">
    <source>
        <dbReference type="Google" id="ProtNLM"/>
    </source>
</evidence>
<evidence type="ECO:0000256" key="1">
    <source>
        <dbReference type="SAM" id="SignalP"/>
    </source>
</evidence>
<protein>
    <recommendedName>
        <fullName evidence="4">Copper resistance protein CopB</fullName>
    </recommendedName>
</protein>
<dbReference type="GO" id="GO:0009279">
    <property type="term" value="C:cell outer membrane"/>
    <property type="evidence" value="ECO:0007669"/>
    <property type="project" value="InterPro"/>
</dbReference>
<dbReference type="GO" id="GO:0006878">
    <property type="term" value="P:intracellular copper ion homeostasis"/>
    <property type="evidence" value="ECO:0007669"/>
    <property type="project" value="InterPro"/>
</dbReference>
<feature type="chain" id="PRO_5006604808" description="Copper resistance protein CopB" evidence="1">
    <location>
        <begin position="31"/>
        <end position="263"/>
    </location>
</feature>
<dbReference type="KEGG" id="tee:Tel_03445"/>
<dbReference type="AlphaFoldDB" id="A0A0S2TAT9"/>
<dbReference type="STRING" id="1748243.Tel_03445"/>
<evidence type="ECO:0000313" key="3">
    <source>
        <dbReference type="Proteomes" id="UP000055136"/>
    </source>
</evidence>
<dbReference type="SUPFAM" id="SSF103515">
    <property type="entry name" value="Autotransporter"/>
    <property type="match status" value="1"/>
</dbReference>
<dbReference type="Pfam" id="PF05275">
    <property type="entry name" value="CopB"/>
    <property type="match status" value="1"/>
</dbReference>
<dbReference type="Proteomes" id="UP000055136">
    <property type="component" value="Chromosome"/>
</dbReference>
<reference evidence="2" key="1">
    <citation type="submission" date="2015-10" db="EMBL/GenBank/DDBJ databases">
        <title>Description of Candidatus Tenderia electrophaga gen. nov, sp. nov., an Uncultivated Electroautotroph from a Biocathode Enrichment.</title>
        <authorList>
            <person name="Eddie B.J."/>
            <person name="Malanoski A.P."/>
            <person name="Wang Z."/>
            <person name="Hall R.J."/>
            <person name="Oh S.D."/>
            <person name="Heiner C."/>
            <person name="Lin B."/>
            <person name="Strycharz-Glaven S.M."/>
        </authorList>
    </citation>
    <scope>NUCLEOTIDE SEQUENCE [LARGE SCALE GENOMIC DNA]</scope>
    <source>
        <strain evidence="2">NRL1</strain>
    </source>
</reference>
<dbReference type="InterPro" id="IPR036709">
    <property type="entry name" value="Autotransporte_beta_dom_sf"/>
</dbReference>
<keyword evidence="3" id="KW-1185">Reference proteome</keyword>
<gene>
    <name evidence="2" type="ORF">Tel_03445</name>
</gene>
<sequence length="263" mass="29329">MLQDDFRLPRARAATALALGLLMAGAPAWAAGTGLQAQPGWPLPIHDDTRYASLMLDRLEYRENDSEDVLLWDAQFWYGGDIDRLWIETEGEDVVSGGAGGELENFDVQFSHRFAPFWDLQAGLGYQRAYGSGSDKDRASALVGVQGLAPYWFEIDANLRLSEDGDLSADLEAEYDWLLTQRLILQPRFETSYAFDEVREFGIGEGLNGVTAGLRLRYEIRREFAPYVGVTWFRRFGDSANLARAGGADVDAAAVVAGVRFWW</sequence>
<proteinExistence type="predicted"/>
<name>A0A0S2TAT9_9GAMM</name>
<evidence type="ECO:0000313" key="2">
    <source>
        <dbReference type="EMBL" id="ALP52273.1"/>
    </source>
</evidence>
<keyword evidence="1" id="KW-0732">Signal</keyword>
<feature type="signal peptide" evidence="1">
    <location>
        <begin position="1"/>
        <end position="30"/>
    </location>
</feature>
<dbReference type="EMBL" id="CP013099">
    <property type="protein sequence ID" value="ALP52273.1"/>
    <property type="molecule type" value="Genomic_DNA"/>
</dbReference>
<accession>A0A0S2TAT9</accession>
<dbReference type="GO" id="GO:0005507">
    <property type="term" value="F:copper ion binding"/>
    <property type="evidence" value="ECO:0007669"/>
    <property type="project" value="InterPro"/>
</dbReference>
<organism evidence="2 3">
    <name type="scientific">Candidatus Tenderia electrophaga</name>
    <dbReference type="NCBI Taxonomy" id="1748243"/>
    <lineage>
        <taxon>Bacteria</taxon>
        <taxon>Pseudomonadati</taxon>
        <taxon>Pseudomonadota</taxon>
        <taxon>Gammaproteobacteria</taxon>
        <taxon>Candidatus Tenderiales</taxon>
        <taxon>Candidatus Tenderiaceae</taxon>
        <taxon>Candidatus Tenderia</taxon>
    </lineage>
</organism>